<feature type="transmembrane region" description="Helical" evidence="2">
    <location>
        <begin position="202"/>
        <end position="227"/>
    </location>
</feature>
<comment type="caution">
    <text evidence="1">Lacks conserved residue(s) required for the propagation of feature annotation.</text>
</comment>
<gene>
    <name evidence="4" type="ORF">DUI87_04589</name>
</gene>
<proteinExistence type="predicted"/>
<dbReference type="CDD" id="cd00110">
    <property type="entry name" value="LamG"/>
    <property type="match status" value="1"/>
</dbReference>
<dbReference type="OrthoDB" id="26719at2759"/>
<comment type="caution">
    <text evidence="4">The sequence shown here is derived from an EMBL/GenBank/DDBJ whole genome shotgun (WGS) entry which is preliminary data.</text>
</comment>
<dbReference type="GO" id="GO:0016020">
    <property type="term" value="C:membrane"/>
    <property type="evidence" value="ECO:0007669"/>
    <property type="project" value="TreeGrafter"/>
</dbReference>
<dbReference type="AlphaFoldDB" id="A0A3M0KZX1"/>
<dbReference type="STRING" id="333673.A0A3M0KZX1"/>
<dbReference type="PANTHER" id="PTHR47614">
    <property type="entry name" value="GLYCOPHORIN-C"/>
    <property type="match status" value="1"/>
</dbReference>
<keyword evidence="5" id="KW-1185">Reference proteome</keyword>
<keyword evidence="2" id="KW-1133">Transmembrane helix</keyword>
<protein>
    <recommendedName>
        <fullName evidence="3">Laminin G domain-containing protein</fullName>
    </recommendedName>
</protein>
<dbReference type="PROSITE" id="PS50025">
    <property type="entry name" value="LAM_G_DOMAIN"/>
    <property type="match status" value="1"/>
</dbReference>
<evidence type="ECO:0000259" key="3">
    <source>
        <dbReference type="PROSITE" id="PS50025"/>
    </source>
</evidence>
<dbReference type="Gene3D" id="2.60.120.200">
    <property type="match status" value="1"/>
</dbReference>
<sequence>MCSEPALTLVVVSSSSVAAHVESFPREVLKRGHAVLGSLQVRYKLSKDGLLIFTIDSGNFANRELHHVKINREGRELIIQVDQVLKLKHNFSEIDFKAIKSLTLGKVTDSLSLDPEVSKANAYGFTGCMSSVQYNHIAPLKAALRHPSIAPVTVKGSLTESSCASMMEADVNTATTVYSSSDPFGKTDEREPLTNAVRSDSAVIGGVIAVVIFIIFCIIAIMSRFLYQHKQAHRNSQKKEKEYPENLESSFKADIDLQNTVSECKREYFI</sequence>
<dbReference type="Pfam" id="PF02210">
    <property type="entry name" value="Laminin_G_2"/>
    <property type="match status" value="1"/>
</dbReference>
<evidence type="ECO:0000313" key="4">
    <source>
        <dbReference type="EMBL" id="RMC18693.1"/>
    </source>
</evidence>
<evidence type="ECO:0000256" key="1">
    <source>
        <dbReference type="PROSITE-ProRule" id="PRU00122"/>
    </source>
</evidence>
<feature type="domain" description="Laminin G" evidence="3">
    <location>
        <begin position="1"/>
        <end position="163"/>
    </location>
</feature>
<accession>A0A3M0KZX1</accession>
<dbReference type="PANTHER" id="PTHR47614:SF2">
    <property type="entry name" value="GLYCOPHORIN-C"/>
    <property type="match status" value="1"/>
</dbReference>
<keyword evidence="2" id="KW-0812">Transmembrane</keyword>
<evidence type="ECO:0000313" key="5">
    <source>
        <dbReference type="Proteomes" id="UP000269221"/>
    </source>
</evidence>
<name>A0A3M0KZX1_HIRRU</name>
<keyword evidence="2" id="KW-0472">Membrane</keyword>
<evidence type="ECO:0000256" key="2">
    <source>
        <dbReference type="SAM" id="Phobius"/>
    </source>
</evidence>
<dbReference type="SMART" id="SM00282">
    <property type="entry name" value="LamG"/>
    <property type="match status" value="1"/>
</dbReference>
<dbReference type="InterPro" id="IPR001791">
    <property type="entry name" value="Laminin_G"/>
</dbReference>
<organism evidence="4 5">
    <name type="scientific">Hirundo rustica rustica</name>
    <dbReference type="NCBI Taxonomy" id="333673"/>
    <lineage>
        <taxon>Eukaryota</taxon>
        <taxon>Metazoa</taxon>
        <taxon>Chordata</taxon>
        <taxon>Craniata</taxon>
        <taxon>Vertebrata</taxon>
        <taxon>Euteleostomi</taxon>
        <taxon>Archelosauria</taxon>
        <taxon>Archosauria</taxon>
        <taxon>Dinosauria</taxon>
        <taxon>Saurischia</taxon>
        <taxon>Theropoda</taxon>
        <taxon>Coelurosauria</taxon>
        <taxon>Aves</taxon>
        <taxon>Neognathae</taxon>
        <taxon>Neoaves</taxon>
        <taxon>Telluraves</taxon>
        <taxon>Australaves</taxon>
        <taxon>Passeriformes</taxon>
        <taxon>Sylvioidea</taxon>
        <taxon>Hirundinidae</taxon>
        <taxon>Hirundo</taxon>
    </lineage>
</organism>
<reference evidence="4 5" key="1">
    <citation type="submission" date="2018-07" db="EMBL/GenBank/DDBJ databases">
        <title>A high quality draft genome assembly of the barn swallow (H. rustica rustica).</title>
        <authorList>
            <person name="Formenti G."/>
            <person name="Chiara M."/>
            <person name="Poveda L."/>
            <person name="Francoijs K.-J."/>
            <person name="Bonisoli-Alquati A."/>
            <person name="Canova L."/>
            <person name="Gianfranceschi L."/>
            <person name="Horner D.S."/>
            <person name="Saino N."/>
        </authorList>
    </citation>
    <scope>NUCLEOTIDE SEQUENCE [LARGE SCALE GENOMIC DNA]</scope>
    <source>
        <strain evidence="4">Chelidonia</strain>
        <tissue evidence="4">Blood</tissue>
    </source>
</reference>
<dbReference type="EMBL" id="QRBI01000096">
    <property type="protein sequence ID" value="RMC18693.1"/>
    <property type="molecule type" value="Genomic_DNA"/>
</dbReference>
<dbReference type="InterPro" id="IPR042192">
    <property type="entry name" value="Glycophorin-C"/>
</dbReference>
<dbReference type="InterPro" id="IPR013320">
    <property type="entry name" value="ConA-like_dom_sf"/>
</dbReference>
<dbReference type="GO" id="GO:0030863">
    <property type="term" value="C:cortical cytoskeleton"/>
    <property type="evidence" value="ECO:0007669"/>
    <property type="project" value="TreeGrafter"/>
</dbReference>
<dbReference type="SUPFAM" id="SSF49899">
    <property type="entry name" value="Concanavalin A-like lectins/glucanases"/>
    <property type="match status" value="1"/>
</dbReference>
<dbReference type="Proteomes" id="UP000269221">
    <property type="component" value="Unassembled WGS sequence"/>
</dbReference>